<evidence type="ECO:0000313" key="9">
    <source>
        <dbReference type="EMBL" id="KAH7125616.1"/>
    </source>
</evidence>
<dbReference type="Proteomes" id="UP000700596">
    <property type="component" value="Unassembled WGS sequence"/>
</dbReference>
<organism evidence="9 10">
    <name type="scientific">Dendryphion nanum</name>
    <dbReference type="NCBI Taxonomy" id="256645"/>
    <lineage>
        <taxon>Eukaryota</taxon>
        <taxon>Fungi</taxon>
        <taxon>Dikarya</taxon>
        <taxon>Ascomycota</taxon>
        <taxon>Pezizomycotina</taxon>
        <taxon>Dothideomycetes</taxon>
        <taxon>Pleosporomycetidae</taxon>
        <taxon>Pleosporales</taxon>
        <taxon>Torulaceae</taxon>
        <taxon>Dendryphion</taxon>
    </lineage>
</organism>
<dbReference type="PANTHER" id="PTHR14360:SF12">
    <property type="entry name" value="MOZ PROTEIN REPRESENTS A CHROMATIN-ASSOCIATED ACETYLTRANSFERASE"/>
    <property type="match status" value="1"/>
</dbReference>
<keyword evidence="3" id="KW-0812">Transmembrane</keyword>
<keyword evidence="10" id="KW-1185">Reference proteome</keyword>
<evidence type="ECO:0000256" key="6">
    <source>
        <dbReference type="ARBA" id="ARBA00023128"/>
    </source>
</evidence>
<gene>
    <name evidence="9" type="ORF">B0J11DRAFT_434615</name>
</gene>
<keyword evidence="6" id="KW-0496">Mitochondrion</keyword>
<name>A0A9P9DUQ5_9PLEO</name>
<feature type="compositionally biased region" description="Basic and acidic residues" evidence="8">
    <location>
        <begin position="340"/>
        <end position="353"/>
    </location>
</feature>
<evidence type="ECO:0000256" key="4">
    <source>
        <dbReference type="ARBA" id="ARBA00022989"/>
    </source>
</evidence>
<dbReference type="PANTHER" id="PTHR14360">
    <property type="entry name" value="PROTEIN FMP32, MITOCHONDRIAL"/>
    <property type="match status" value="1"/>
</dbReference>
<keyword evidence="7" id="KW-0472">Membrane</keyword>
<dbReference type="InterPro" id="IPR024461">
    <property type="entry name" value="CCDC90-like"/>
</dbReference>
<sequence>MATPRLPFLWPLLFRPVSYPHAHSRHFPQTLRQSRDIVTSPHHQQGGTQRYGTAQEPAAHLREQVDSTNVKDEAKDTPQKKNKAATEEEEDDERPHPATASTHLDTPDAIEAISSAPESISSQSAEEKPLETVLHMPSPAEEESQKPPHLKTPPYIHHFDTYGLVKDLTKSGFTQEQAVTIMKAVRGVLTDNMELARDGLVSKSNVENESYLFRAACSELKTELGNKRKGENEKMRSERNQLQHEVDILNQRLGQETSHLKDELKGLFDDRKMAVRQEQRGMETSLQELNYKITVALNSDARSEVEGLRWVLTRRAAITVASAAVMLFLSLKLSSQASHSEQKKKSKEQKPPPEDYNVNNSTDPRLLNNTEVLGGEILASEGGVSLG</sequence>
<evidence type="ECO:0000256" key="3">
    <source>
        <dbReference type="ARBA" id="ARBA00022692"/>
    </source>
</evidence>
<evidence type="ECO:0000256" key="7">
    <source>
        <dbReference type="ARBA" id="ARBA00023136"/>
    </source>
</evidence>
<feature type="compositionally biased region" description="Basic and acidic residues" evidence="8">
    <location>
        <begin position="59"/>
        <end position="79"/>
    </location>
</feature>
<evidence type="ECO:0000256" key="2">
    <source>
        <dbReference type="ARBA" id="ARBA00004370"/>
    </source>
</evidence>
<evidence type="ECO:0000256" key="1">
    <source>
        <dbReference type="ARBA" id="ARBA00004173"/>
    </source>
</evidence>
<feature type="region of interest" description="Disordered" evidence="8">
    <location>
        <begin position="339"/>
        <end position="365"/>
    </location>
</feature>
<protein>
    <submittedName>
        <fullName evidence="9">Uncharacterized protein</fullName>
    </submittedName>
</protein>
<evidence type="ECO:0000313" key="10">
    <source>
        <dbReference type="Proteomes" id="UP000700596"/>
    </source>
</evidence>
<dbReference type="GO" id="GO:0005739">
    <property type="term" value="C:mitochondrion"/>
    <property type="evidence" value="ECO:0007669"/>
    <property type="project" value="UniProtKB-SubCell"/>
</dbReference>
<feature type="compositionally biased region" description="Polar residues" evidence="8">
    <location>
        <begin position="41"/>
        <end position="52"/>
    </location>
</feature>
<proteinExistence type="predicted"/>
<keyword evidence="4" id="KW-1133">Transmembrane helix</keyword>
<feature type="region of interest" description="Disordered" evidence="8">
    <location>
        <begin position="39"/>
        <end position="106"/>
    </location>
</feature>
<evidence type="ECO:0000256" key="5">
    <source>
        <dbReference type="ARBA" id="ARBA00023054"/>
    </source>
</evidence>
<accession>A0A9P9DUQ5</accession>
<comment type="caution">
    <text evidence="9">The sequence shown here is derived from an EMBL/GenBank/DDBJ whole genome shotgun (WGS) entry which is preliminary data.</text>
</comment>
<dbReference type="AlphaFoldDB" id="A0A9P9DUQ5"/>
<comment type="subcellular location">
    <subcellularLocation>
        <location evidence="2">Membrane</location>
    </subcellularLocation>
    <subcellularLocation>
        <location evidence="1">Mitochondrion</location>
    </subcellularLocation>
</comment>
<keyword evidence="5" id="KW-0175">Coiled coil</keyword>
<dbReference type="GO" id="GO:0016020">
    <property type="term" value="C:membrane"/>
    <property type="evidence" value="ECO:0007669"/>
    <property type="project" value="UniProtKB-SubCell"/>
</dbReference>
<dbReference type="OrthoDB" id="5424147at2759"/>
<reference evidence="9" key="1">
    <citation type="journal article" date="2021" name="Nat. Commun.">
        <title>Genetic determinants of endophytism in the Arabidopsis root mycobiome.</title>
        <authorList>
            <person name="Mesny F."/>
            <person name="Miyauchi S."/>
            <person name="Thiergart T."/>
            <person name="Pickel B."/>
            <person name="Atanasova L."/>
            <person name="Karlsson M."/>
            <person name="Huettel B."/>
            <person name="Barry K.W."/>
            <person name="Haridas S."/>
            <person name="Chen C."/>
            <person name="Bauer D."/>
            <person name="Andreopoulos W."/>
            <person name="Pangilinan J."/>
            <person name="LaButti K."/>
            <person name="Riley R."/>
            <person name="Lipzen A."/>
            <person name="Clum A."/>
            <person name="Drula E."/>
            <person name="Henrissat B."/>
            <person name="Kohler A."/>
            <person name="Grigoriev I.V."/>
            <person name="Martin F.M."/>
            <person name="Hacquard S."/>
        </authorList>
    </citation>
    <scope>NUCLEOTIDE SEQUENCE</scope>
    <source>
        <strain evidence="9">MPI-CAGE-CH-0243</strain>
    </source>
</reference>
<dbReference type="EMBL" id="JAGMWT010000007">
    <property type="protein sequence ID" value="KAH7125616.1"/>
    <property type="molecule type" value="Genomic_DNA"/>
</dbReference>
<dbReference type="Gene3D" id="1.20.5.340">
    <property type="match status" value="1"/>
</dbReference>
<dbReference type="Pfam" id="PF07798">
    <property type="entry name" value="CCDC90-like"/>
    <property type="match status" value="1"/>
</dbReference>
<evidence type="ECO:0000256" key="8">
    <source>
        <dbReference type="SAM" id="MobiDB-lite"/>
    </source>
</evidence>